<sequence length="121" mass="13070">MALQAEACNGSAPTTYFISGLGNGSLTGLIMPNSSSSSQLAKEYPLMDEISNIARGQRQITHQLENLSNLLRGTSRERPHQARTESKSTTVGIEPIRVSLILTLAIGGLGIFLFKGFLHRN</sequence>
<feature type="transmembrane region" description="Helical" evidence="1">
    <location>
        <begin position="96"/>
        <end position="118"/>
    </location>
</feature>
<proteinExistence type="predicted"/>
<keyword evidence="1" id="KW-0472">Membrane</keyword>
<keyword evidence="2" id="KW-0418">Kinase</keyword>
<organism evidence="2 3">
    <name type="scientific">Actinidia rufa</name>
    <dbReference type="NCBI Taxonomy" id="165716"/>
    <lineage>
        <taxon>Eukaryota</taxon>
        <taxon>Viridiplantae</taxon>
        <taxon>Streptophyta</taxon>
        <taxon>Embryophyta</taxon>
        <taxon>Tracheophyta</taxon>
        <taxon>Spermatophyta</taxon>
        <taxon>Magnoliopsida</taxon>
        <taxon>eudicotyledons</taxon>
        <taxon>Gunneridae</taxon>
        <taxon>Pentapetalae</taxon>
        <taxon>asterids</taxon>
        <taxon>Ericales</taxon>
        <taxon>Actinidiaceae</taxon>
        <taxon>Actinidia</taxon>
    </lineage>
</organism>
<accession>A0A7J0FNK4</accession>
<dbReference type="OrthoDB" id="1722482at2759"/>
<gene>
    <name evidence="2" type="ORF">Acr_13g0015630</name>
</gene>
<evidence type="ECO:0000313" key="2">
    <source>
        <dbReference type="EMBL" id="GFZ00164.1"/>
    </source>
</evidence>
<protein>
    <submittedName>
        <fullName evidence="2">Phosphoribulokinase</fullName>
    </submittedName>
</protein>
<keyword evidence="1" id="KW-1133">Transmembrane helix</keyword>
<keyword evidence="3" id="KW-1185">Reference proteome</keyword>
<comment type="caution">
    <text evidence="2">The sequence shown here is derived from an EMBL/GenBank/DDBJ whole genome shotgun (WGS) entry which is preliminary data.</text>
</comment>
<name>A0A7J0FNK4_9ERIC</name>
<dbReference type="EMBL" id="BJWL01000013">
    <property type="protein sequence ID" value="GFZ00164.1"/>
    <property type="molecule type" value="Genomic_DNA"/>
</dbReference>
<keyword evidence="1" id="KW-0812">Transmembrane</keyword>
<dbReference type="GO" id="GO:0016301">
    <property type="term" value="F:kinase activity"/>
    <property type="evidence" value="ECO:0007669"/>
    <property type="project" value="UniProtKB-KW"/>
</dbReference>
<dbReference type="Proteomes" id="UP000585474">
    <property type="component" value="Unassembled WGS sequence"/>
</dbReference>
<dbReference type="AlphaFoldDB" id="A0A7J0FNK4"/>
<evidence type="ECO:0000313" key="3">
    <source>
        <dbReference type="Proteomes" id="UP000585474"/>
    </source>
</evidence>
<keyword evidence="2" id="KW-0808">Transferase</keyword>
<evidence type="ECO:0000256" key="1">
    <source>
        <dbReference type="SAM" id="Phobius"/>
    </source>
</evidence>
<reference evidence="2 3" key="1">
    <citation type="submission" date="2019-07" db="EMBL/GenBank/DDBJ databases">
        <title>De Novo Assembly of kiwifruit Actinidia rufa.</title>
        <authorList>
            <person name="Sugita-Konishi S."/>
            <person name="Sato K."/>
            <person name="Mori E."/>
            <person name="Abe Y."/>
            <person name="Kisaki G."/>
            <person name="Hamano K."/>
            <person name="Suezawa K."/>
            <person name="Otani M."/>
            <person name="Fukuda T."/>
            <person name="Manabe T."/>
            <person name="Gomi K."/>
            <person name="Tabuchi M."/>
            <person name="Akimitsu K."/>
            <person name="Kataoka I."/>
        </authorList>
    </citation>
    <scope>NUCLEOTIDE SEQUENCE [LARGE SCALE GENOMIC DNA]</scope>
    <source>
        <strain evidence="3">cv. Fuchu</strain>
    </source>
</reference>